<evidence type="ECO:0000259" key="13">
    <source>
        <dbReference type="PROSITE" id="PS50026"/>
    </source>
</evidence>
<dbReference type="SMART" id="SM00179">
    <property type="entry name" value="EGF_CA"/>
    <property type="match status" value="5"/>
</dbReference>
<evidence type="ECO:0000256" key="9">
    <source>
        <dbReference type="PROSITE-ProRule" id="PRU00377"/>
    </source>
</evidence>
<comment type="caution">
    <text evidence="8">Lacks conserved residue(s) required for the propagation of feature annotation.</text>
</comment>
<keyword evidence="2 8" id="KW-0245">EGF-like domain</keyword>
<name>A0ABD0L9U3_9CAEN</name>
<evidence type="ECO:0000256" key="7">
    <source>
        <dbReference type="ARBA" id="ARBA00023180"/>
    </source>
</evidence>
<keyword evidence="16" id="KW-1185">Reference proteome</keyword>
<dbReference type="Pfam" id="PF00008">
    <property type="entry name" value="EGF"/>
    <property type="match status" value="3"/>
</dbReference>
<comment type="function">
    <text evidence="10">Putative Notch ligand involved in the mediation of Notch signaling.</text>
</comment>
<dbReference type="Gene3D" id="2.10.25.140">
    <property type="match status" value="1"/>
</dbReference>
<feature type="disulfide bond" evidence="9">
    <location>
        <begin position="202"/>
        <end position="211"/>
    </location>
</feature>
<feature type="disulfide bond" evidence="8">
    <location>
        <begin position="355"/>
        <end position="364"/>
    </location>
</feature>
<keyword evidence="1 10" id="KW-0217">Developmental protein</keyword>
<feature type="compositionally biased region" description="Low complexity" evidence="11">
    <location>
        <begin position="637"/>
        <end position="646"/>
    </location>
</feature>
<keyword evidence="3 10" id="KW-0732">Signal</keyword>
<accession>A0ABD0L9U3</accession>
<dbReference type="FunFam" id="2.10.25.10:FF:000143">
    <property type="entry name" value="Protein crumbs 1"/>
    <property type="match status" value="2"/>
</dbReference>
<keyword evidence="7" id="KW-0325">Glycoprotein</keyword>
<keyword evidence="4 10" id="KW-0677">Repeat</keyword>
<dbReference type="SMART" id="SM00181">
    <property type="entry name" value="EGF"/>
    <property type="match status" value="5"/>
</dbReference>
<dbReference type="SUPFAM" id="SSF57196">
    <property type="entry name" value="EGF/Laminin"/>
    <property type="match status" value="5"/>
</dbReference>
<evidence type="ECO:0000259" key="14">
    <source>
        <dbReference type="PROSITE" id="PS51051"/>
    </source>
</evidence>
<evidence type="ECO:0000313" key="16">
    <source>
        <dbReference type="Proteomes" id="UP001519460"/>
    </source>
</evidence>
<keyword evidence="5" id="KW-0106">Calcium</keyword>
<evidence type="ECO:0000256" key="6">
    <source>
        <dbReference type="ARBA" id="ARBA00023157"/>
    </source>
</evidence>
<feature type="domain" description="EGF-like" evidence="13">
    <location>
        <begin position="252"/>
        <end position="288"/>
    </location>
</feature>
<evidence type="ECO:0000256" key="1">
    <source>
        <dbReference type="ARBA" id="ARBA00022473"/>
    </source>
</evidence>
<feature type="disulfide bond" evidence="9">
    <location>
        <begin position="167"/>
        <end position="176"/>
    </location>
</feature>
<feature type="domain" description="EGF-like" evidence="13">
    <location>
        <begin position="328"/>
        <end position="365"/>
    </location>
</feature>
<feature type="region of interest" description="Disordered" evidence="11">
    <location>
        <begin position="532"/>
        <end position="552"/>
    </location>
</feature>
<dbReference type="PANTHER" id="PTHR12916:SF4">
    <property type="entry name" value="UNINFLATABLE, ISOFORM C"/>
    <property type="match status" value="1"/>
</dbReference>
<dbReference type="PROSITE" id="PS01186">
    <property type="entry name" value="EGF_2"/>
    <property type="match status" value="1"/>
</dbReference>
<dbReference type="InterPro" id="IPR000742">
    <property type="entry name" value="EGF"/>
</dbReference>
<feature type="domain" description="DSL" evidence="14">
    <location>
        <begin position="165"/>
        <end position="211"/>
    </location>
</feature>
<dbReference type="PROSITE" id="PS51051">
    <property type="entry name" value="DSL"/>
    <property type="match status" value="1"/>
</dbReference>
<dbReference type="Gene3D" id="2.10.25.10">
    <property type="entry name" value="Laminin"/>
    <property type="match status" value="5"/>
</dbReference>
<evidence type="ECO:0000256" key="12">
    <source>
        <dbReference type="SAM" id="Phobius"/>
    </source>
</evidence>
<evidence type="ECO:0000256" key="10">
    <source>
        <dbReference type="RuleBase" id="RU280815"/>
    </source>
</evidence>
<evidence type="ECO:0000256" key="4">
    <source>
        <dbReference type="ARBA" id="ARBA00022737"/>
    </source>
</evidence>
<comment type="caution">
    <text evidence="15">The sequence shown here is derived from an EMBL/GenBank/DDBJ whole genome shotgun (WGS) entry which is preliminary data.</text>
</comment>
<dbReference type="GO" id="GO:0016020">
    <property type="term" value="C:membrane"/>
    <property type="evidence" value="ECO:0007669"/>
    <property type="project" value="UniProtKB-SubCell"/>
</dbReference>
<dbReference type="Pfam" id="PF12661">
    <property type="entry name" value="hEGF"/>
    <property type="match status" value="1"/>
</dbReference>
<dbReference type="InterPro" id="IPR018097">
    <property type="entry name" value="EGF_Ca-bd_CS"/>
</dbReference>
<evidence type="ECO:0000313" key="15">
    <source>
        <dbReference type="EMBL" id="KAK7496147.1"/>
    </source>
</evidence>
<dbReference type="PANTHER" id="PTHR12916">
    <property type="entry name" value="CYTOCHROME C OXIDASE POLYPEPTIDE VIC-2"/>
    <property type="match status" value="1"/>
</dbReference>
<feature type="disulfide bond" evidence="8">
    <location>
        <begin position="316"/>
        <end position="325"/>
    </location>
</feature>
<feature type="transmembrane region" description="Helical" evidence="12">
    <location>
        <begin position="404"/>
        <end position="427"/>
    </location>
</feature>
<proteinExistence type="predicted"/>
<dbReference type="InterPro" id="IPR001774">
    <property type="entry name" value="DSL"/>
</dbReference>
<dbReference type="FunFam" id="2.10.25.140:FF:000001">
    <property type="entry name" value="Delta-like protein"/>
    <property type="match status" value="1"/>
</dbReference>
<feature type="domain" description="EGF-like" evidence="13">
    <location>
        <begin position="290"/>
        <end position="326"/>
    </location>
</feature>
<comment type="subcellular location">
    <subcellularLocation>
        <location evidence="10">Membrane</location>
        <topology evidence="10">Single-pass type I membrane protein</topology>
    </subcellularLocation>
</comment>
<evidence type="ECO:0000256" key="11">
    <source>
        <dbReference type="SAM" id="MobiDB-lite"/>
    </source>
</evidence>
<dbReference type="EMBL" id="JACVVK020000069">
    <property type="protein sequence ID" value="KAK7496147.1"/>
    <property type="molecule type" value="Genomic_DNA"/>
</dbReference>
<dbReference type="AlphaFoldDB" id="A0ABD0L9U3"/>
<dbReference type="CDD" id="cd00054">
    <property type="entry name" value="EGF_CA"/>
    <property type="match status" value="4"/>
</dbReference>
<sequence length="690" mass="76305">KVPPLNGFPRHAPSDVLSSVTQFLYASLSRISHLLLFERRLCAFLWVCVVQTLIGVRVCFAGGKFEIKLKRFTTGCKEHGGASNCDIYFKFCLEKPGQQEYGKSNTVDFAVEIWEEDFWTSDDHEGTLTRSLTYVPVLHKYLSENSWTSDYFYSGHHHMWLAFRSYCNANYYTSQCSVYCVPHDDDYQGHYTCDESTGNKVCRSGWTGTNCLYDINECEGEPCYNGGTCTNLPGSFTCACTEYYTGQFCDQIASLCHSSPCQNNGTCTGDLDSFTCECTPAWTGSTCETQVDFCDSNPCQNNATCYGSVGDYTCECDKGWTGPQCQTEVNACDSSPCQNGATCTDLPREEYQCACPNEYEGEDCETEKDPCHPSPCENSGVCHTVSYEEYNCSCVETTEGGIDWWIILLACLVVLVLVVTIIFAIFVRRRRQKAHQAQMSCSLDTHVVHVANPENMAFQNSLYNEMNRTNSQIDRQNTPVPPTPTTPSDEFFYPTKPGKIPDEELGAVGGAPNPYTDIGDGYMEPTKVVLDAKKGTSETQQKTPGGGYALDTRTEAGASESQVAGVNHYSDFEELKRRSIAARQNSSPNAYDTAGDGVSDPEALQRLQEEEEAHHYHDLDDVFLQIHGGDASVAFSPTAAAALPDDLPAPTPPEDLDTTDEEDDGAVGQEDIDALRRQVLQERPNPESQA</sequence>
<feature type="domain" description="EGF-like" evidence="13">
    <location>
        <begin position="367"/>
        <end position="401"/>
    </location>
</feature>
<feature type="disulfide bond" evidence="8">
    <location>
        <begin position="240"/>
        <end position="249"/>
    </location>
</feature>
<feature type="disulfide bond" evidence="8">
    <location>
        <begin position="278"/>
        <end position="287"/>
    </location>
</feature>
<feature type="region of interest" description="Disordered" evidence="11">
    <location>
        <begin position="472"/>
        <end position="491"/>
    </location>
</feature>
<dbReference type="PROSITE" id="PS01187">
    <property type="entry name" value="EGF_CA"/>
    <property type="match status" value="1"/>
</dbReference>
<dbReference type="InterPro" id="IPR000152">
    <property type="entry name" value="EGF-type_Asp/Asn_hydroxyl_site"/>
</dbReference>
<dbReference type="PROSITE" id="PS50026">
    <property type="entry name" value="EGF_3"/>
    <property type="match status" value="5"/>
</dbReference>
<keyword evidence="10 12" id="KW-1133">Transmembrane helix</keyword>
<evidence type="ECO:0000256" key="8">
    <source>
        <dbReference type="PROSITE-ProRule" id="PRU00076"/>
    </source>
</evidence>
<feature type="region of interest" description="Disordered" evidence="11">
    <location>
        <begin position="637"/>
        <end position="673"/>
    </location>
</feature>
<dbReference type="Pfam" id="PF01414">
    <property type="entry name" value="DSL"/>
    <property type="match status" value="1"/>
</dbReference>
<keyword evidence="10 12" id="KW-0812">Transmembrane</keyword>
<dbReference type="FunFam" id="2.10.25.10:FF:000327">
    <property type="entry name" value="neurogenic locus notch homolog protein 4"/>
    <property type="match status" value="1"/>
</dbReference>
<evidence type="ECO:0000256" key="3">
    <source>
        <dbReference type="ARBA" id="ARBA00022729"/>
    </source>
</evidence>
<evidence type="ECO:0000256" key="5">
    <source>
        <dbReference type="ARBA" id="ARBA00022837"/>
    </source>
</evidence>
<dbReference type="SMART" id="SM00051">
    <property type="entry name" value="DSL"/>
    <property type="match status" value="1"/>
</dbReference>
<dbReference type="Proteomes" id="UP001519460">
    <property type="component" value="Unassembled WGS sequence"/>
</dbReference>
<reference evidence="15 16" key="1">
    <citation type="journal article" date="2023" name="Sci. Data">
        <title>Genome assembly of the Korean intertidal mud-creeper Batillaria attramentaria.</title>
        <authorList>
            <person name="Patra A.K."/>
            <person name="Ho P.T."/>
            <person name="Jun S."/>
            <person name="Lee S.J."/>
            <person name="Kim Y."/>
            <person name="Won Y.J."/>
        </authorList>
    </citation>
    <scope>NUCLEOTIDE SEQUENCE [LARGE SCALE GENOMIC DNA]</scope>
    <source>
        <strain evidence="15">Wonlab-2016</strain>
    </source>
</reference>
<dbReference type="PROSITE" id="PS00010">
    <property type="entry name" value="ASX_HYDROXYL"/>
    <property type="match status" value="1"/>
</dbReference>
<feature type="domain" description="EGF-like" evidence="13">
    <location>
        <begin position="214"/>
        <end position="250"/>
    </location>
</feature>
<protein>
    <recommendedName>
        <fullName evidence="10">Delta-like protein</fullName>
    </recommendedName>
</protein>
<dbReference type="InterPro" id="IPR013032">
    <property type="entry name" value="EGF-like_CS"/>
</dbReference>
<dbReference type="PRINTS" id="PR00010">
    <property type="entry name" value="EGFBLOOD"/>
</dbReference>
<organism evidence="15 16">
    <name type="scientific">Batillaria attramentaria</name>
    <dbReference type="NCBI Taxonomy" id="370345"/>
    <lineage>
        <taxon>Eukaryota</taxon>
        <taxon>Metazoa</taxon>
        <taxon>Spiralia</taxon>
        <taxon>Lophotrochozoa</taxon>
        <taxon>Mollusca</taxon>
        <taxon>Gastropoda</taxon>
        <taxon>Caenogastropoda</taxon>
        <taxon>Sorbeoconcha</taxon>
        <taxon>Cerithioidea</taxon>
        <taxon>Batillariidae</taxon>
        <taxon>Batillaria</taxon>
    </lineage>
</organism>
<gene>
    <name evidence="15" type="ORF">BaRGS_00012557</name>
</gene>
<dbReference type="InterPro" id="IPR001881">
    <property type="entry name" value="EGF-like_Ca-bd_dom"/>
</dbReference>
<feature type="non-terminal residue" evidence="15">
    <location>
        <position position="1"/>
    </location>
</feature>
<keyword evidence="6 8" id="KW-1015">Disulfide bond</keyword>
<dbReference type="PROSITE" id="PS00022">
    <property type="entry name" value="EGF_1"/>
    <property type="match status" value="4"/>
</dbReference>
<evidence type="ECO:0000256" key="2">
    <source>
        <dbReference type="ARBA" id="ARBA00022536"/>
    </source>
</evidence>
<keyword evidence="10 12" id="KW-0472">Membrane</keyword>
<feature type="compositionally biased region" description="Acidic residues" evidence="11">
    <location>
        <begin position="654"/>
        <end position="665"/>
    </location>
</feature>
<dbReference type="FunFam" id="2.10.25.10:FF:000063">
    <property type="entry name" value="Slit guidance ligand 2"/>
    <property type="match status" value="1"/>
</dbReference>